<dbReference type="AlphaFoldDB" id="A0A918CQ67"/>
<accession>A0A918CQ67</accession>
<dbReference type="SUPFAM" id="SSF56112">
    <property type="entry name" value="Protein kinase-like (PK-like)"/>
    <property type="match status" value="1"/>
</dbReference>
<gene>
    <name evidence="3" type="ORF">GCM10011578_023530</name>
</gene>
<sequence>MEPIRRALPDDGRHRAWANFSFVSDTGHLHSVDLLVAGPGGLHLLEVDTSQGRLHNDNGFWLRTHGRNTKVSDSTRAVAAVKAQHLTAVLRRAAAGRFLTVPEVRGSAFLSDSRSPVDLDGPDAQGVFGPDEPVEPSLPRVTRDLLGQPANDRGHRPGRRFLRALPTLLDRVGLRPVEHWPRVGTWQLTAKPVSLTDRWQDFVAWSTVWDKAPCRVRVYAAGRSRAETDAAVLREYLLLREFDHPGIVTVDTLEQHASGPVLMFHVEKKNLLRLDHILALHRSRLTPDTRADMIRQIGSALAHAHAREIAHGALSTRAVIGTSRPAKGERVGDGWSDPELQITDWHHAATAAVGDDAPTAAAVTRDLRDLAAVAQEICADAPTARFTGLADRLATEPGFARLHPARQIQRLTRRLAAAAVTGTADPG</sequence>
<evidence type="ECO:0008006" key="5">
    <source>
        <dbReference type="Google" id="ProtNLM"/>
    </source>
</evidence>
<dbReference type="Gene3D" id="1.10.510.10">
    <property type="entry name" value="Transferase(Phosphotransferase) domain 1"/>
    <property type="match status" value="1"/>
</dbReference>
<evidence type="ECO:0000259" key="1">
    <source>
        <dbReference type="Pfam" id="PF07714"/>
    </source>
</evidence>
<keyword evidence="4" id="KW-1185">Reference proteome</keyword>
<reference evidence="3" key="2">
    <citation type="submission" date="2020-09" db="EMBL/GenBank/DDBJ databases">
        <authorList>
            <person name="Sun Q."/>
            <person name="Zhou Y."/>
        </authorList>
    </citation>
    <scope>NUCLEOTIDE SEQUENCE</scope>
    <source>
        <strain evidence="3">CGMCC 4.7110</strain>
    </source>
</reference>
<dbReference type="Proteomes" id="UP000653411">
    <property type="component" value="Unassembled WGS sequence"/>
</dbReference>
<dbReference type="InterPro" id="IPR001245">
    <property type="entry name" value="Ser-Thr/Tyr_kinase_cat_dom"/>
</dbReference>
<dbReference type="Pfam" id="PF08378">
    <property type="entry name" value="NERD"/>
    <property type="match status" value="1"/>
</dbReference>
<protein>
    <recommendedName>
        <fullName evidence="5">Protein kinase domain-containing protein</fullName>
    </recommendedName>
</protein>
<dbReference type="EMBL" id="BMML01000004">
    <property type="protein sequence ID" value="GGN01469.1"/>
    <property type="molecule type" value="Genomic_DNA"/>
</dbReference>
<proteinExistence type="predicted"/>
<evidence type="ECO:0000313" key="3">
    <source>
        <dbReference type="EMBL" id="GGN01469.1"/>
    </source>
</evidence>
<dbReference type="InterPro" id="IPR011528">
    <property type="entry name" value="NERD"/>
</dbReference>
<reference evidence="3" key="1">
    <citation type="journal article" date="2014" name="Int. J. Syst. Evol. Microbiol.">
        <title>Complete genome sequence of Corynebacterium casei LMG S-19264T (=DSM 44701T), isolated from a smear-ripened cheese.</title>
        <authorList>
            <consortium name="US DOE Joint Genome Institute (JGI-PGF)"/>
            <person name="Walter F."/>
            <person name="Albersmeier A."/>
            <person name="Kalinowski J."/>
            <person name="Ruckert C."/>
        </authorList>
    </citation>
    <scope>NUCLEOTIDE SEQUENCE</scope>
    <source>
        <strain evidence="3">CGMCC 4.7110</strain>
    </source>
</reference>
<feature type="domain" description="NERD" evidence="2">
    <location>
        <begin position="7"/>
        <end position="81"/>
    </location>
</feature>
<dbReference type="InterPro" id="IPR011009">
    <property type="entry name" value="Kinase-like_dom_sf"/>
</dbReference>
<evidence type="ECO:0000259" key="2">
    <source>
        <dbReference type="Pfam" id="PF08378"/>
    </source>
</evidence>
<feature type="domain" description="Serine-threonine/tyrosine-protein kinase catalytic" evidence="1">
    <location>
        <begin position="223"/>
        <end position="320"/>
    </location>
</feature>
<dbReference type="Pfam" id="PF07714">
    <property type="entry name" value="PK_Tyr_Ser-Thr"/>
    <property type="match status" value="1"/>
</dbReference>
<name>A0A918CQ67_9ACTN</name>
<organism evidence="3 4">
    <name type="scientific">Streptomyces fuscichromogenes</name>
    <dbReference type="NCBI Taxonomy" id="1324013"/>
    <lineage>
        <taxon>Bacteria</taxon>
        <taxon>Bacillati</taxon>
        <taxon>Actinomycetota</taxon>
        <taxon>Actinomycetes</taxon>
        <taxon>Kitasatosporales</taxon>
        <taxon>Streptomycetaceae</taxon>
        <taxon>Streptomyces</taxon>
    </lineage>
</organism>
<comment type="caution">
    <text evidence="3">The sequence shown here is derived from an EMBL/GenBank/DDBJ whole genome shotgun (WGS) entry which is preliminary data.</text>
</comment>
<evidence type="ECO:0000313" key="4">
    <source>
        <dbReference type="Proteomes" id="UP000653411"/>
    </source>
</evidence>
<dbReference type="GO" id="GO:0004672">
    <property type="term" value="F:protein kinase activity"/>
    <property type="evidence" value="ECO:0007669"/>
    <property type="project" value="InterPro"/>
</dbReference>